<dbReference type="AlphaFoldDB" id="A0A0C3RAU1"/>
<dbReference type="InterPro" id="IPR025559">
    <property type="entry name" value="Eis_dom"/>
</dbReference>
<dbReference type="PANTHER" id="PTHR37817:SF1">
    <property type="entry name" value="N-ACETYLTRANSFERASE EIS"/>
    <property type="match status" value="1"/>
</dbReference>
<dbReference type="GO" id="GO:0034069">
    <property type="term" value="F:aminoglycoside N-acetyltransferase activity"/>
    <property type="evidence" value="ECO:0007669"/>
    <property type="project" value="TreeGrafter"/>
</dbReference>
<keyword evidence="3" id="KW-1185">Reference proteome</keyword>
<evidence type="ECO:0000313" key="3">
    <source>
        <dbReference type="Proteomes" id="UP000031980"/>
    </source>
</evidence>
<dbReference type="InterPro" id="IPR036527">
    <property type="entry name" value="SCP2_sterol-bd_dom_sf"/>
</dbReference>
<dbReference type="InterPro" id="IPR051554">
    <property type="entry name" value="Acetyltransferase_Eis"/>
</dbReference>
<evidence type="ECO:0000259" key="1">
    <source>
        <dbReference type="PROSITE" id="PS51186"/>
    </source>
</evidence>
<evidence type="ECO:0000313" key="2">
    <source>
        <dbReference type="EMBL" id="KIO42701.1"/>
    </source>
</evidence>
<sequence>MQQDSEKIVNRKYREGMISLAKDKLSRLEVIRLWRDCFEDTEEFIQLYFERKYKGENTLLYRIVEGEALGALQMLPYPMTYAGSCIDISYISGACTMAKARGEGIMKRLLLRAFEEMGKRNVVMSTLIPQEAWLFDYYRRLGYAPVFDYTWGIYGEEAGELPDNIDFEFPEKLLEGDTDLYDYFASRMRARACCVQHTREDFECILEDLCLSGGELLVARDAIRRIVGMAFVLQEKEQIRVNDWFYDSEIIKNGLLAKIRQTWGVKRIECKELPHGKQQVHYGMARIIDVPQMLELYAVCYPEKSFVVEVADEQIAQNTGIYTVRKGSCEEGYGLQNFVPIKVDVAELTSLLLGYHPDRIAGETSVFEHRRPYMSLMLD</sequence>
<proteinExistence type="predicted"/>
<dbReference type="InterPro" id="IPR000182">
    <property type="entry name" value="GNAT_dom"/>
</dbReference>
<dbReference type="GO" id="GO:0030649">
    <property type="term" value="P:aminoglycoside antibiotic catabolic process"/>
    <property type="evidence" value="ECO:0007669"/>
    <property type="project" value="TreeGrafter"/>
</dbReference>
<dbReference type="Gene3D" id="3.30.1050.10">
    <property type="entry name" value="SCP2 sterol-binding domain"/>
    <property type="match status" value="1"/>
</dbReference>
<dbReference type="RefSeq" id="WP_041505573.1">
    <property type="nucleotide sequence ID" value="NZ_JPIU01000050.1"/>
</dbReference>
<dbReference type="SUPFAM" id="SSF55729">
    <property type="entry name" value="Acyl-CoA N-acyltransferases (Nat)"/>
    <property type="match status" value="1"/>
</dbReference>
<dbReference type="Gene3D" id="3.40.630.30">
    <property type="match status" value="1"/>
</dbReference>
<dbReference type="InterPro" id="IPR016181">
    <property type="entry name" value="Acyl_CoA_acyltransferase"/>
</dbReference>
<feature type="domain" description="N-acetyltransferase" evidence="1">
    <location>
        <begin position="16"/>
        <end position="168"/>
    </location>
</feature>
<accession>A0A0C3RAU1</accession>
<gene>
    <name evidence="2" type="ORF">BA92_14200</name>
</gene>
<dbReference type="OrthoDB" id="9768284at2"/>
<dbReference type="Proteomes" id="UP000031980">
    <property type="component" value="Unassembled WGS sequence"/>
</dbReference>
<name>A0A0C3RAU1_9PORP</name>
<protein>
    <recommendedName>
        <fullName evidence="1">N-acetyltransferase domain-containing protein</fullName>
    </recommendedName>
</protein>
<dbReference type="SUPFAM" id="SSF55718">
    <property type="entry name" value="SCP-like"/>
    <property type="match status" value="1"/>
</dbReference>
<dbReference type="Pfam" id="PF13527">
    <property type="entry name" value="Acetyltransf_9"/>
    <property type="match status" value="1"/>
</dbReference>
<organism evidence="2 3">
    <name type="scientific">Sanguibacteroides justesenii</name>
    <dbReference type="NCBI Taxonomy" id="1547597"/>
    <lineage>
        <taxon>Bacteria</taxon>
        <taxon>Pseudomonadati</taxon>
        <taxon>Bacteroidota</taxon>
        <taxon>Bacteroidia</taxon>
        <taxon>Bacteroidales</taxon>
        <taxon>Porphyromonadaceae</taxon>
        <taxon>Sanguibacteroides</taxon>
    </lineage>
</organism>
<dbReference type="Pfam" id="PF13530">
    <property type="entry name" value="SCP2_2"/>
    <property type="match status" value="1"/>
</dbReference>
<comment type="caution">
    <text evidence="2">The sequence shown here is derived from an EMBL/GenBank/DDBJ whole genome shotgun (WGS) entry which is preliminary data.</text>
</comment>
<dbReference type="EMBL" id="JPIU01000050">
    <property type="protein sequence ID" value="KIO42701.1"/>
    <property type="molecule type" value="Genomic_DNA"/>
</dbReference>
<reference evidence="2 3" key="1">
    <citation type="submission" date="2014-07" db="EMBL/GenBank/DDBJ databases">
        <title>Porphyromonadaceae bacterium OUH 308042 = ATCC BAA-2681 = DSM 28342 draft genome.</title>
        <authorList>
            <person name="Sydenham T.V."/>
            <person name="Hasman H."/>
            <person name="Justensen U.S."/>
        </authorList>
    </citation>
    <scope>NUCLEOTIDE SEQUENCE [LARGE SCALE GENOMIC DNA]</scope>
    <source>
        <strain evidence="2 3">OUH 308042</strain>
    </source>
</reference>
<dbReference type="PANTHER" id="PTHR37817">
    <property type="entry name" value="N-ACETYLTRANSFERASE EIS"/>
    <property type="match status" value="1"/>
</dbReference>
<dbReference type="PROSITE" id="PS51186">
    <property type="entry name" value="GNAT"/>
    <property type="match status" value="1"/>
</dbReference>